<dbReference type="Pfam" id="PF07514">
    <property type="entry name" value="TraI_2"/>
    <property type="match status" value="1"/>
</dbReference>
<evidence type="ECO:0000259" key="2">
    <source>
        <dbReference type="Pfam" id="PF07514"/>
    </source>
</evidence>
<dbReference type="Proteomes" id="UP000001235">
    <property type="component" value="Chromosome"/>
</dbReference>
<evidence type="ECO:0000313" key="4">
    <source>
        <dbReference type="Proteomes" id="UP000001235"/>
    </source>
</evidence>
<accession>D9SEK0</accession>
<feature type="compositionally biased region" description="Polar residues" evidence="1">
    <location>
        <begin position="622"/>
        <end position="636"/>
    </location>
</feature>
<dbReference type="RefSeq" id="WP_013292916.1">
    <property type="nucleotide sequence ID" value="NC_014394.1"/>
</dbReference>
<name>D9SEK0_GALCS</name>
<protein>
    <submittedName>
        <fullName evidence="3">Relaxase</fullName>
    </submittedName>
</protein>
<organism evidence="3 4">
    <name type="scientific">Gallionella capsiferriformans (strain ES-2)</name>
    <name type="common">Gallionella ferruginea capsiferriformans (strain ES-2)</name>
    <dbReference type="NCBI Taxonomy" id="395494"/>
    <lineage>
        <taxon>Bacteria</taxon>
        <taxon>Pseudomonadati</taxon>
        <taxon>Pseudomonadota</taxon>
        <taxon>Betaproteobacteria</taxon>
        <taxon>Nitrosomonadales</taxon>
        <taxon>Gallionellaceae</taxon>
        <taxon>Gallionella</taxon>
    </lineage>
</organism>
<dbReference type="SUPFAM" id="SSF109604">
    <property type="entry name" value="HD-domain/PDEase-like"/>
    <property type="match status" value="1"/>
</dbReference>
<proteinExistence type="predicted"/>
<dbReference type="Gene3D" id="1.10.3210.40">
    <property type="match status" value="1"/>
</dbReference>
<dbReference type="STRING" id="395494.Galf_0944"/>
<dbReference type="eggNOG" id="COG3481">
    <property type="taxonomic scope" value="Bacteria"/>
</dbReference>
<keyword evidence="4" id="KW-1185">Reference proteome</keyword>
<dbReference type="EMBL" id="CP002159">
    <property type="protein sequence ID" value="ADL54976.1"/>
    <property type="molecule type" value="Genomic_DNA"/>
</dbReference>
<evidence type="ECO:0000313" key="3">
    <source>
        <dbReference type="EMBL" id="ADL54976.1"/>
    </source>
</evidence>
<dbReference type="InterPro" id="IPR011119">
    <property type="entry name" value="Unchr_helicase_relaxase_TraI"/>
</dbReference>
<sequence length="648" mass="71664">MTTLVDRLLRKFNLLPKVVVAASASSALAQVKRIEDLRNIPRYPPFMEGLPVHAPWVLLTTQKELTGGIQQLIANQELLETHYNPAMLRLATLVQLLPASQAHHHRGAGGMLRHSLEVGLWSLQQTEGKLIRGVVTPQQRRVIEPRWRLTVFLAGLCHDLGKVVTDLTVTDRENSQKWRPYNQSLYDWAISHGIENYFLHWQEGRGKKHTHVSSTLIDAVISKETLDWISDGSTDALIWLTESLNNNPGSSNQIHNFVVRADQLSVERDLKSMGAAMAGYEIGVPIERYLTDIMRRLVQEGIWRINEPSARVWNIEGITYLVWPMAGEEIARRTRDEDIPGLPKTPDGILDMMIEREIAFLREAEGDPFFYIAPDVITEKIPDMRLKAIRLRDQALISSMPIPPISGQIHSSKASSQNVPSTSVEHVERAEEMPPQPQHVSSTSVERLSEKCLSLDSLEGAMGELLRVLIGEFNLGKKSFADLGVKDPNGCVYLKWPDTFAGYGFTPKQILTELSNMGWMIPASEVAKIGDAVFSSGVAKAIKLTADVGRLFVVDDQPVSEATEKTAIDTVQPSSSLSADSIAEPVAAEVSTSAIRKPAQKARTKANPSDAVVTKPKLPVISSHSGNPNASVSTPIKTRKGKPIEKTD</sequence>
<feature type="compositionally biased region" description="Polar residues" evidence="1">
    <location>
        <begin position="408"/>
        <end position="424"/>
    </location>
</feature>
<reference evidence="3 4" key="1">
    <citation type="submission" date="2010-08" db="EMBL/GenBank/DDBJ databases">
        <title>Complete sequence of Gallionella capsiferriformans ES-2.</title>
        <authorList>
            <consortium name="US DOE Joint Genome Institute"/>
            <person name="Lucas S."/>
            <person name="Copeland A."/>
            <person name="Lapidus A."/>
            <person name="Cheng J.-F."/>
            <person name="Bruce D."/>
            <person name="Goodwin L."/>
            <person name="Pitluck S."/>
            <person name="Chertkov O."/>
            <person name="Davenport K.W."/>
            <person name="Detter J.C."/>
            <person name="Han C."/>
            <person name="Tapia R."/>
            <person name="Land M."/>
            <person name="Hauser L."/>
            <person name="Chang Y.-J."/>
            <person name="Jeffries C."/>
            <person name="Kyrpides N."/>
            <person name="Ivanova N."/>
            <person name="Mikhailova N."/>
            <person name="Shelobolina E.S."/>
            <person name="Picardal F."/>
            <person name="Roden E."/>
            <person name="Emerson D."/>
            <person name="Woyke T."/>
        </authorList>
    </citation>
    <scope>NUCLEOTIDE SEQUENCE [LARGE SCALE GENOMIC DNA]</scope>
    <source>
        <strain evidence="3 4">ES-2</strain>
    </source>
</reference>
<dbReference type="AlphaFoldDB" id="D9SEK0"/>
<evidence type="ECO:0000256" key="1">
    <source>
        <dbReference type="SAM" id="MobiDB-lite"/>
    </source>
</evidence>
<feature type="region of interest" description="Disordered" evidence="1">
    <location>
        <begin position="408"/>
        <end position="445"/>
    </location>
</feature>
<gene>
    <name evidence="3" type="ordered locus">Galf_0944</name>
</gene>
<dbReference type="NCBIfam" id="NF041494">
    <property type="entry name" value="MobH"/>
    <property type="match status" value="1"/>
</dbReference>
<dbReference type="HOGENOM" id="CLU_385847_0_0_4"/>
<feature type="region of interest" description="Disordered" evidence="1">
    <location>
        <begin position="593"/>
        <end position="648"/>
    </location>
</feature>
<dbReference type="OrthoDB" id="6190309at2"/>
<feature type="domain" description="Uncharacterised" evidence="2">
    <location>
        <begin position="58"/>
        <end position="359"/>
    </location>
</feature>
<dbReference type="KEGG" id="gca:Galf_0944"/>